<dbReference type="AlphaFoldDB" id="A0A3B0IX56"/>
<gene>
    <name evidence="1" type="ORF">WBAF_0810</name>
</gene>
<proteinExistence type="predicted"/>
<protein>
    <submittedName>
        <fullName evidence="1">Uncharacterized protein</fullName>
    </submittedName>
</protein>
<name>A0A3B0IX56_9RICK</name>
<organism evidence="1">
    <name type="scientific">Wolbachia endosymbiont of Aleurodicus floccissimus</name>
    <dbReference type="NCBI Taxonomy" id="2152762"/>
    <lineage>
        <taxon>Bacteria</taxon>
        <taxon>Pseudomonadati</taxon>
        <taxon>Pseudomonadota</taxon>
        <taxon>Alphaproteobacteria</taxon>
        <taxon>Rickettsiales</taxon>
        <taxon>Anaplasmataceae</taxon>
        <taxon>Wolbachieae</taxon>
        <taxon>Wolbachia</taxon>
    </lineage>
</organism>
<dbReference type="EMBL" id="OUNF01000207">
    <property type="protein sequence ID" value="SPP34097.1"/>
    <property type="molecule type" value="Genomic_DNA"/>
</dbReference>
<sequence length="39" mass="4361">MLYLFALNDENNKLDFAKSEFCVGYLKSVIETGAETSAQ</sequence>
<accession>A0A3B0IX56</accession>
<reference evidence="1" key="1">
    <citation type="submission" date="2018-04" db="EMBL/GenBank/DDBJ databases">
        <authorList>
            <person name="Go L.Y."/>
            <person name="Mitchell J.A."/>
        </authorList>
    </citation>
    <scope>NUCLEOTIDE SEQUENCE</scope>
    <source>
        <strain evidence="1">WBAF</strain>
    </source>
</reference>
<evidence type="ECO:0000313" key="1">
    <source>
        <dbReference type="EMBL" id="SPP34097.1"/>
    </source>
</evidence>